<keyword evidence="3 5" id="KW-0195">Cyclin</keyword>
<dbReference type="Pfam" id="PF02984">
    <property type="entry name" value="Cyclin_C"/>
    <property type="match status" value="1"/>
</dbReference>
<name>A0ABD1SUX9_9LAMI</name>
<evidence type="ECO:0000259" key="7">
    <source>
        <dbReference type="SMART" id="SM01332"/>
    </source>
</evidence>
<dbReference type="EMBL" id="JBFOLK010000006">
    <property type="protein sequence ID" value="KAL2504520.1"/>
    <property type="molecule type" value="Genomic_DNA"/>
</dbReference>
<dbReference type="InterPro" id="IPR004367">
    <property type="entry name" value="Cyclin_C-dom"/>
</dbReference>
<comment type="similarity">
    <text evidence="1">Belongs to the cyclin family. Cyclin D subfamily.</text>
</comment>
<reference evidence="9" key="1">
    <citation type="submission" date="2024-07" db="EMBL/GenBank/DDBJ databases">
        <title>Two chromosome-level genome assemblies of Korean endemic species Abeliophyllum distichum and Forsythia ovata (Oleaceae).</title>
        <authorList>
            <person name="Jang H."/>
        </authorList>
    </citation>
    <scope>NUCLEOTIDE SEQUENCE [LARGE SCALE GENOMIC DNA]</scope>
</reference>
<keyword evidence="9" id="KW-1185">Reference proteome</keyword>
<dbReference type="CDD" id="cd20543">
    <property type="entry name" value="CYCLIN_AtCycD-like_rpt1"/>
    <property type="match status" value="1"/>
</dbReference>
<dbReference type="PANTHER" id="PTHR10177">
    <property type="entry name" value="CYCLINS"/>
    <property type="match status" value="1"/>
</dbReference>
<dbReference type="InterPro" id="IPR039361">
    <property type="entry name" value="Cyclin"/>
</dbReference>
<gene>
    <name evidence="8" type="ORF">Adt_20141</name>
</gene>
<evidence type="ECO:0000256" key="2">
    <source>
        <dbReference type="ARBA" id="ARBA00022618"/>
    </source>
</evidence>
<sequence>MADVKNFDYAVSNLLCTEGTKSLCFDDDDNDLVNGQSYKINDDEGLSFGNGGSDSEPLINFPCLSEANFCLMLEREKGLLPKDDYLERLRTGDLNLSVRREALDWISKAHAHYSFGALCLCLSMNYFDRFLSVHDLPQDKPWVVQLLAVSCLSLAAKVEETEVPLTVDLQVGEPKFMFQSKTIQRMELFVLSTLNWKMQAYTPCNFFDYFLQKIKNDECPPRHLINRSIQVILSTIKGIDFLEFRPSEIAAAVAMSDSIQAMDMNKALPALMGVDKEKVIKCLKLIQHLTTIKRITLNGVPQSPNGVLEAACLGYKSDGRTAYGVDLHVDSLTHLMKSISLDVLVGLLLLTMRVGLIFG</sequence>
<dbReference type="AlphaFoldDB" id="A0ABD1SUX9"/>
<dbReference type="SMART" id="SM01332">
    <property type="entry name" value="Cyclin_C"/>
    <property type="match status" value="1"/>
</dbReference>
<comment type="caution">
    <text evidence="8">The sequence shown here is derived from an EMBL/GenBank/DDBJ whole genome shotgun (WGS) entry which is preliminary data.</text>
</comment>
<dbReference type="Proteomes" id="UP001604336">
    <property type="component" value="Unassembled WGS sequence"/>
</dbReference>
<evidence type="ECO:0000313" key="8">
    <source>
        <dbReference type="EMBL" id="KAL2504520.1"/>
    </source>
</evidence>
<keyword evidence="4" id="KW-0131">Cell cycle</keyword>
<evidence type="ECO:0000313" key="9">
    <source>
        <dbReference type="Proteomes" id="UP001604336"/>
    </source>
</evidence>
<dbReference type="InterPro" id="IPR048258">
    <property type="entry name" value="Cyclins_cyclin-box"/>
</dbReference>
<evidence type="ECO:0000256" key="3">
    <source>
        <dbReference type="ARBA" id="ARBA00023127"/>
    </source>
</evidence>
<keyword evidence="2" id="KW-0132">Cell division</keyword>
<evidence type="ECO:0000259" key="6">
    <source>
        <dbReference type="SMART" id="SM00385"/>
    </source>
</evidence>
<feature type="domain" description="Cyclin-like" evidence="6">
    <location>
        <begin position="104"/>
        <end position="192"/>
    </location>
</feature>
<dbReference type="GO" id="GO:0051301">
    <property type="term" value="P:cell division"/>
    <property type="evidence" value="ECO:0007669"/>
    <property type="project" value="UniProtKB-KW"/>
</dbReference>
<evidence type="ECO:0000256" key="1">
    <source>
        <dbReference type="ARBA" id="ARBA00009065"/>
    </source>
</evidence>
<dbReference type="FunFam" id="1.10.472.10:FF:000034">
    <property type="entry name" value="D2/4-type cyclin"/>
    <property type="match status" value="1"/>
</dbReference>
<dbReference type="CDD" id="cd20544">
    <property type="entry name" value="CYCLIN_AtCycD-like_rpt2"/>
    <property type="match status" value="1"/>
</dbReference>
<dbReference type="InterPro" id="IPR006671">
    <property type="entry name" value="Cyclin_N"/>
</dbReference>
<dbReference type="SUPFAM" id="SSF47954">
    <property type="entry name" value="Cyclin-like"/>
    <property type="match status" value="2"/>
</dbReference>
<dbReference type="SMART" id="SM00385">
    <property type="entry name" value="CYCLIN"/>
    <property type="match status" value="1"/>
</dbReference>
<dbReference type="Pfam" id="PF00134">
    <property type="entry name" value="Cyclin_N"/>
    <property type="match status" value="1"/>
</dbReference>
<accession>A0ABD1SUX9</accession>
<dbReference type="PROSITE" id="PS00292">
    <property type="entry name" value="CYCLINS"/>
    <property type="match status" value="1"/>
</dbReference>
<dbReference type="FunFam" id="1.10.472.10:FF:000040">
    <property type="entry name" value="D6-type cyclin"/>
    <property type="match status" value="1"/>
</dbReference>
<dbReference type="InterPro" id="IPR013763">
    <property type="entry name" value="Cyclin-like_dom"/>
</dbReference>
<organism evidence="8 9">
    <name type="scientific">Abeliophyllum distichum</name>
    <dbReference type="NCBI Taxonomy" id="126358"/>
    <lineage>
        <taxon>Eukaryota</taxon>
        <taxon>Viridiplantae</taxon>
        <taxon>Streptophyta</taxon>
        <taxon>Embryophyta</taxon>
        <taxon>Tracheophyta</taxon>
        <taxon>Spermatophyta</taxon>
        <taxon>Magnoliopsida</taxon>
        <taxon>eudicotyledons</taxon>
        <taxon>Gunneridae</taxon>
        <taxon>Pentapetalae</taxon>
        <taxon>asterids</taxon>
        <taxon>lamiids</taxon>
        <taxon>Lamiales</taxon>
        <taxon>Oleaceae</taxon>
        <taxon>Forsythieae</taxon>
        <taxon>Abeliophyllum</taxon>
    </lineage>
</organism>
<proteinExistence type="inferred from homology"/>
<evidence type="ECO:0000256" key="4">
    <source>
        <dbReference type="ARBA" id="ARBA00023306"/>
    </source>
</evidence>
<protein>
    <submittedName>
        <fullName evidence="8">Cyclin-D4-1</fullName>
    </submittedName>
</protein>
<dbReference type="Gene3D" id="1.10.472.10">
    <property type="entry name" value="Cyclin-like"/>
    <property type="match status" value="2"/>
</dbReference>
<feature type="domain" description="Cyclin C-terminal" evidence="7">
    <location>
        <begin position="201"/>
        <end position="316"/>
    </location>
</feature>
<evidence type="ECO:0000256" key="5">
    <source>
        <dbReference type="RuleBase" id="RU000383"/>
    </source>
</evidence>
<dbReference type="InterPro" id="IPR036915">
    <property type="entry name" value="Cyclin-like_sf"/>
</dbReference>